<gene>
    <name evidence="6" type="primary">rpsF</name>
    <name evidence="8" type="ordered locus">Desti_1254</name>
</gene>
<evidence type="ECO:0000256" key="3">
    <source>
        <dbReference type="ARBA" id="ARBA00023274"/>
    </source>
</evidence>
<dbReference type="EMBL" id="CP003360">
    <property type="protein sequence ID" value="AFM23967.1"/>
    <property type="molecule type" value="Genomic_DNA"/>
</dbReference>
<dbReference type="PANTHER" id="PTHR21011:SF1">
    <property type="entry name" value="SMALL RIBOSOMAL SUBUNIT PROTEIN BS6M"/>
    <property type="match status" value="1"/>
</dbReference>
<dbReference type="Proteomes" id="UP000006055">
    <property type="component" value="Chromosome"/>
</dbReference>
<feature type="compositionally biased region" description="Low complexity" evidence="7">
    <location>
        <begin position="114"/>
        <end position="140"/>
    </location>
</feature>
<dbReference type="GO" id="GO:0005737">
    <property type="term" value="C:cytoplasm"/>
    <property type="evidence" value="ECO:0007669"/>
    <property type="project" value="UniProtKB-ARBA"/>
</dbReference>
<dbReference type="OrthoDB" id="9812702at2"/>
<dbReference type="RefSeq" id="WP_014809118.1">
    <property type="nucleotide sequence ID" value="NC_018025.1"/>
</dbReference>
<dbReference type="eggNOG" id="COG0360">
    <property type="taxonomic scope" value="Bacteria"/>
</dbReference>
<sequence length="164" mass="18355">MRRYETIAVLDPDLHDDDVKTFTEKYSQLIMTQGGEVIKVEDWGTKKLAYLVRKRDKGHYILFDYVGNPALIFEMERQLKIAEDVMKYLSVKLDDEVDLEAFKQQAKPEEAAPEEAPAAETAAPVEAVAAPAAEAPVEAAPAEETEEPKAVEEAATERKESENE</sequence>
<evidence type="ECO:0000256" key="7">
    <source>
        <dbReference type="SAM" id="MobiDB-lite"/>
    </source>
</evidence>
<dbReference type="InterPro" id="IPR020814">
    <property type="entry name" value="Ribosomal_S6_plastid/chlpt"/>
</dbReference>
<comment type="similarity">
    <text evidence="1 6">Belongs to the bacterial ribosomal protein bS6 family.</text>
</comment>
<feature type="region of interest" description="Disordered" evidence="7">
    <location>
        <begin position="102"/>
        <end position="164"/>
    </location>
</feature>
<reference evidence="9" key="1">
    <citation type="submission" date="2012-06" db="EMBL/GenBank/DDBJ databases">
        <title>Complete sequence of chromosome of Desulfomonile tiedjei DSM 6799.</title>
        <authorList>
            <person name="Lucas S."/>
            <person name="Copeland A."/>
            <person name="Lapidus A."/>
            <person name="Glavina del Rio T."/>
            <person name="Dalin E."/>
            <person name="Tice H."/>
            <person name="Bruce D."/>
            <person name="Goodwin L."/>
            <person name="Pitluck S."/>
            <person name="Peters L."/>
            <person name="Ovchinnikova G."/>
            <person name="Zeytun A."/>
            <person name="Lu M."/>
            <person name="Kyrpides N."/>
            <person name="Mavromatis K."/>
            <person name="Ivanova N."/>
            <person name="Brettin T."/>
            <person name="Detter J.C."/>
            <person name="Han C."/>
            <person name="Larimer F."/>
            <person name="Land M."/>
            <person name="Hauser L."/>
            <person name="Markowitz V."/>
            <person name="Cheng J.-F."/>
            <person name="Hugenholtz P."/>
            <person name="Woyke T."/>
            <person name="Wu D."/>
            <person name="Spring S."/>
            <person name="Schroeder M."/>
            <person name="Brambilla E."/>
            <person name="Klenk H.-P."/>
            <person name="Eisen J.A."/>
        </authorList>
    </citation>
    <scope>NUCLEOTIDE SEQUENCE [LARGE SCALE GENOMIC DNA]</scope>
    <source>
        <strain evidence="9">ATCC 49306 / DSM 6799 / DCB-1</strain>
    </source>
</reference>
<dbReference type="InterPro" id="IPR014717">
    <property type="entry name" value="Transl_elong_EF1B/ribsomal_bS6"/>
</dbReference>
<proteinExistence type="inferred from homology"/>
<dbReference type="CDD" id="cd00473">
    <property type="entry name" value="bS6"/>
    <property type="match status" value="1"/>
</dbReference>
<dbReference type="SUPFAM" id="SSF54995">
    <property type="entry name" value="Ribosomal protein S6"/>
    <property type="match status" value="1"/>
</dbReference>
<keyword evidence="3 6" id="KW-0687">Ribonucleoprotein</keyword>
<organism evidence="8 9">
    <name type="scientific">Desulfomonile tiedjei (strain ATCC 49306 / DSM 6799 / DCB-1)</name>
    <dbReference type="NCBI Taxonomy" id="706587"/>
    <lineage>
        <taxon>Bacteria</taxon>
        <taxon>Pseudomonadati</taxon>
        <taxon>Thermodesulfobacteriota</taxon>
        <taxon>Desulfomonilia</taxon>
        <taxon>Desulfomonilales</taxon>
        <taxon>Desulfomonilaceae</taxon>
        <taxon>Desulfomonile</taxon>
    </lineage>
</organism>
<evidence type="ECO:0000256" key="5">
    <source>
        <dbReference type="ARBA" id="ARBA00035294"/>
    </source>
</evidence>
<evidence type="ECO:0000256" key="1">
    <source>
        <dbReference type="ARBA" id="ARBA00009512"/>
    </source>
</evidence>
<dbReference type="Gene3D" id="3.30.70.60">
    <property type="match status" value="1"/>
</dbReference>
<evidence type="ECO:0000256" key="6">
    <source>
        <dbReference type="HAMAP-Rule" id="MF_00360"/>
    </source>
</evidence>
<evidence type="ECO:0000256" key="4">
    <source>
        <dbReference type="ARBA" id="ARBA00035104"/>
    </source>
</evidence>
<name>I4C326_DESTA</name>
<dbReference type="GO" id="GO:1990904">
    <property type="term" value="C:ribonucleoprotein complex"/>
    <property type="evidence" value="ECO:0007669"/>
    <property type="project" value="UniProtKB-KW"/>
</dbReference>
<keyword evidence="6" id="KW-0699">rRNA-binding</keyword>
<dbReference type="InterPro" id="IPR035980">
    <property type="entry name" value="Ribosomal_bS6_sf"/>
</dbReference>
<dbReference type="PANTHER" id="PTHR21011">
    <property type="entry name" value="MITOCHONDRIAL 28S RIBOSOMAL PROTEIN S6"/>
    <property type="match status" value="1"/>
</dbReference>
<dbReference type="HOGENOM" id="CLU_113441_4_0_7"/>
<accession>I4C326</accession>
<dbReference type="STRING" id="706587.Desti_1254"/>
<dbReference type="HAMAP" id="MF_00360">
    <property type="entry name" value="Ribosomal_bS6"/>
    <property type="match status" value="1"/>
</dbReference>
<dbReference type="GO" id="GO:0006412">
    <property type="term" value="P:translation"/>
    <property type="evidence" value="ECO:0007669"/>
    <property type="project" value="UniProtKB-UniRule"/>
</dbReference>
<protein>
    <recommendedName>
        <fullName evidence="5 6">Small ribosomal subunit protein bS6</fullName>
    </recommendedName>
</protein>
<keyword evidence="9" id="KW-1185">Reference proteome</keyword>
<dbReference type="GO" id="GO:0003735">
    <property type="term" value="F:structural constituent of ribosome"/>
    <property type="evidence" value="ECO:0007669"/>
    <property type="project" value="InterPro"/>
</dbReference>
<evidence type="ECO:0000256" key="2">
    <source>
        <dbReference type="ARBA" id="ARBA00022980"/>
    </source>
</evidence>
<dbReference type="GO" id="GO:0005840">
    <property type="term" value="C:ribosome"/>
    <property type="evidence" value="ECO:0007669"/>
    <property type="project" value="UniProtKB-KW"/>
</dbReference>
<evidence type="ECO:0000313" key="8">
    <source>
        <dbReference type="EMBL" id="AFM23967.1"/>
    </source>
</evidence>
<comment type="function">
    <text evidence="4 6">Binds together with bS18 to 16S ribosomal RNA.</text>
</comment>
<feature type="compositionally biased region" description="Basic and acidic residues" evidence="7">
    <location>
        <begin position="147"/>
        <end position="164"/>
    </location>
</feature>
<dbReference type="KEGG" id="dti:Desti_1254"/>
<dbReference type="Pfam" id="PF01250">
    <property type="entry name" value="Ribosomal_S6"/>
    <property type="match status" value="1"/>
</dbReference>
<keyword evidence="2 6" id="KW-0689">Ribosomal protein</keyword>
<dbReference type="NCBIfam" id="TIGR00166">
    <property type="entry name" value="S6"/>
    <property type="match status" value="1"/>
</dbReference>
<dbReference type="InterPro" id="IPR000529">
    <property type="entry name" value="Ribosomal_bS6"/>
</dbReference>
<evidence type="ECO:0000313" key="9">
    <source>
        <dbReference type="Proteomes" id="UP000006055"/>
    </source>
</evidence>
<keyword evidence="6" id="KW-0694">RNA-binding</keyword>
<dbReference type="GO" id="GO:0070181">
    <property type="term" value="F:small ribosomal subunit rRNA binding"/>
    <property type="evidence" value="ECO:0007669"/>
    <property type="project" value="TreeGrafter"/>
</dbReference>
<dbReference type="AlphaFoldDB" id="I4C326"/>